<gene>
    <name evidence="1" type="ORF">NCGR_LOCUS4512</name>
</gene>
<protein>
    <submittedName>
        <fullName evidence="1">Uncharacterized protein</fullName>
    </submittedName>
</protein>
<dbReference type="Proteomes" id="UP000604825">
    <property type="component" value="Unassembled WGS sequence"/>
</dbReference>
<keyword evidence="2" id="KW-1185">Reference proteome</keyword>
<proteinExistence type="predicted"/>
<dbReference type="EMBL" id="CAJGYO010000001">
    <property type="protein sequence ID" value="CAD6206885.1"/>
    <property type="molecule type" value="Genomic_DNA"/>
</dbReference>
<evidence type="ECO:0000313" key="2">
    <source>
        <dbReference type="Proteomes" id="UP000604825"/>
    </source>
</evidence>
<reference evidence="1" key="1">
    <citation type="submission" date="2020-10" db="EMBL/GenBank/DDBJ databases">
        <authorList>
            <person name="Han B."/>
            <person name="Lu T."/>
            <person name="Zhao Q."/>
            <person name="Huang X."/>
            <person name="Zhao Y."/>
        </authorList>
    </citation>
    <scope>NUCLEOTIDE SEQUENCE</scope>
</reference>
<name>A0A811MKT3_9POAL</name>
<evidence type="ECO:0000313" key="1">
    <source>
        <dbReference type="EMBL" id="CAD6206885.1"/>
    </source>
</evidence>
<organism evidence="1 2">
    <name type="scientific">Miscanthus lutarioriparius</name>
    <dbReference type="NCBI Taxonomy" id="422564"/>
    <lineage>
        <taxon>Eukaryota</taxon>
        <taxon>Viridiplantae</taxon>
        <taxon>Streptophyta</taxon>
        <taxon>Embryophyta</taxon>
        <taxon>Tracheophyta</taxon>
        <taxon>Spermatophyta</taxon>
        <taxon>Magnoliopsida</taxon>
        <taxon>Liliopsida</taxon>
        <taxon>Poales</taxon>
        <taxon>Poaceae</taxon>
        <taxon>PACMAD clade</taxon>
        <taxon>Panicoideae</taxon>
        <taxon>Andropogonodae</taxon>
        <taxon>Andropogoneae</taxon>
        <taxon>Saccharinae</taxon>
        <taxon>Miscanthus</taxon>
    </lineage>
</organism>
<dbReference type="AlphaFoldDB" id="A0A811MKT3"/>
<accession>A0A811MKT3</accession>
<sequence>MACLWTTTCRVHLAAGADADSDHMLMPPDLETSRLSLPSAEEARSPLSVCLGHLATWLKHRGGSSMTVALAVLMSRATMHCSLHSQWTVVPPRTSGGEQRFGRVLMKLGGRRVWTTWPQSPRSDEKILVTKFVPAMRIWNERPASPTASKVRGYIAEMPGERTRDTRTVRVLMTRSSAEMAWRRWRTTRQPRETMGSCQPRHSVSKVKGRRCSWKKASRDHERLHAGSAEEEVRVEAAATAAGGADDGFGV</sequence>
<comment type="caution">
    <text evidence="1">The sequence shown here is derived from an EMBL/GenBank/DDBJ whole genome shotgun (WGS) entry which is preliminary data.</text>
</comment>